<evidence type="ECO:0008006" key="4">
    <source>
        <dbReference type="Google" id="ProtNLM"/>
    </source>
</evidence>
<gene>
    <name evidence="2" type="ORF">GUA46_16235</name>
</gene>
<proteinExistence type="predicted"/>
<dbReference type="Proteomes" id="UP000558089">
    <property type="component" value="Unassembled WGS sequence"/>
</dbReference>
<protein>
    <recommendedName>
        <fullName evidence="4">Lipocalin-like domain-containing protein</fullName>
    </recommendedName>
</protein>
<feature type="signal peptide" evidence="1">
    <location>
        <begin position="1"/>
        <end position="24"/>
    </location>
</feature>
<dbReference type="AlphaFoldDB" id="A0A850NJG4"/>
<reference evidence="2 3" key="1">
    <citation type="submission" date="2020-01" db="EMBL/GenBank/DDBJ databases">
        <title>Draft Genome Analysis of Muricauda sp. HICW Isolated from coastal seawater of PR China.</title>
        <authorList>
            <person name="Chen M.-X."/>
        </authorList>
    </citation>
    <scope>NUCLEOTIDE SEQUENCE [LARGE SCALE GENOMIC DNA]</scope>
    <source>
        <strain evidence="2 3">HICW</strain>
    </source>
</reference>
<accession>A0A850NJG4</accession>
<feature type="chain" id="PRO_5032734681" description="Lipocalin-like domain-containing protein" evidence="1">
    <location>
        <begin position="25"/>
        <end position="158"/>
    </location>
</feature>
<comment type="caution">
    <text evidence="2">The sequence shown here is derived from an EMBL/GenBank/DDBJ whole genome shotgun (WGS) entry which is preliminary data.</text>
</comment>
<sequence length="158" mass="17444">MKNSIKAFGLFALFLILFSCSSSDGENSPDVIPTGEPIEFTGEWSAEKAVFDIEFEDLTETADFIAEGGSINLNVEENGSFSIQFVLGQNSESITGQMSINDDLLTIVFDYSPSDRSYFEVHHTDNILEIDGGPLEYDFDDDGTPEPALVSFRFISNQ</sequence>
<dbReference type="PROSITE" id="PS51257">
    <property type="entry name" value="PROKAR_LIPOPROTEIN"/>
    <property type="match status" value="1"/>
</dbReference>
<name>A0A850NJG4_9FLAO</name>
<keyword evidence="3" id="KW-1185">Reference proteome</keyword>
<organism evidence="2 3">
    <name type="scientific">Flagellimonas chongwuensis</name>
    <dbReference type="NCBI Taxonomy" id="2697365"/>
    <lineage>
        <taxon>Bacteria</taxon>
        <taxon>Pseudomonadati</taxon>
        <taxon>Bacteroidota</taxon>
        <taxon>Flavobacteriia</taxon>
        <taxon>Flavobacteriales</taxon>
        <taxon>Flavobacteriaceae</taxon>
        <taxon>Flagellimonas</taxon>
    </lineage>
</organism>
<keyword evidence="1" id="KW-0732">Signal</keyword>
<evidence type="ECO:0000313" key="2">
    <source>
        <dbReference type="EMBL" id="NVN19889.1"/>
    </source>
</evidence>
<dbReference type="EMBL" id="WYET01000013">
    <property type="protein sequence ID" value="NVN19889.1"/>
    <property type="molecule type" value="Genomic_DNA"/>
</dbReference>
<evidence type="ECO:0000313" key="3">
    <source>
        <dbReference type="Proteomes" id="UP000558089"/>
    </source>
</evidence>
<dbReference type="RefSeq" id="WP_176621368.1">
    <property type="nucleotide sequence ID" value="NZ_WYET01000013.1"/>
</dbReference>
<evidence type="ECO:0000256" key="1">
    <source>
        <dbReference type="SAM" id="SignalP"/>
    </source>
</evidence>